<evidence type="ECO:0000256" key="3">
    <source>
        <dbReference type="ARBA" id="ARBA00008684"/>
    </source>
</evidence>
<dbReference type="InterPro" id="IPR011009">
    <property type="entry name" value="Kinase-like_dom_sf"/>
</dbReference>
<evidence type="ECO:0000256" key="9">
    <source>
        <dbReference type="ARBA" id="ARBA00022679"/>
    </source>
</evidence>
<dbReference type="Proteomes" id="UP001497457">
    <property type="component" value="Chromosome 35b"/>
</dbReference>
<proteinExistence type="inferred from homology"/>
<dbReference type="InterPro" id="IPR000719">
    <property type="entry name" value="Prot_kinase_dom"/>
</dbReference>
<evidence type="ECO:0000256" key="20">
    <source>
        <dbReference type="ARBA" id="ARBA00047899"/>
    </source>
</evidence>
<dbReference type="Pfam" id="PF13855">
    <property type="entry name" value="LRR_8"/>
    <property type="match status" value="2"/>
</dbReference>
<dbReference type="SUPFAM" id="SSF52058">
    <property type="entry name" value="L domain-like"/>
    <property type="match status" value="2"/>
</dbReference>
<keyword evidence="12" id="KW-0677">Repeat</keyword>
<evidence type="ECO:0000256" key="1">
    <source>
        <dbReference type="ARBA" id="ARBA00004251"/>
    </source>
</evidence>
<evidence type="ECO:0000256" key="5">
    <source>
        <dbReference type="ARBA" id="ARBA00022475"/>
    </source>
</evidence>
<evidence type="ECO:0000256" key="22">
    <source>
        <dbReference type="ARBA" id="ARBA00054320"/>
    </source>
</evidence>
<dbReference type="FunFam" id="1.10.510.10:FF:000358">
    <property type="entry name" value="Putative leucine-rich repeat receptor-like serine/threonine-protein kinase"/>
    <property type="match status" value="1"/>
</dbReference>
<evidence type="ECO:0000256" key="19">
    <source>
        <dbReference type="ARBA" id="ARBA00023180"/>
    </source>
</evidence>
<comment type="similarity">
    <text evidence="3">Belongs to the protein kinase superfamily. Ser/Thr protein kinase family.</text>
</comment>
<evidence type="ECO:0000256" key="23">
    <source>
        <dbReference type="ARBA" id="ARBA00056628"/>
    </source>
</evidence>
<evidence type="ECO:0000256" key="11">
    <source>
        <dbReference type="ARBA" id="ARBA00022729"/>
    </source>
</evidence>
<evidence type="ECO:0000313" key="29">
    <source>
        <dbReference type="EMBL" id="CAL5048424.1"/>
    </source>
</evidence>
<feature type="binding site" evidence="25">
    <location>
        <position position="788"/>
    </location>
    <ligand>
        <name>ATP</name>
        <dbReference type="ChEBI" id="CHEBI:30616"/>
    </ligand>
</feature>
<dbReference type="SMART" id="SM00369">
    <property type="entry name" value="LRR_TYP"/>
    <property type="match status" value="7"/>
</dbReference>
<dbReference type="InterPro" id="IPR017441">
    <property type="entry name" value="Protein_kinase_ATP_BS"/>
</dbReference>
<dbReference type="Pfam" id="PF08263">
    <property type="entry name" value="LRRNT_2"/>
    <property type="match status" value="1"/>
</dbReference>
<evidence type="ECO:0000256" key="25">
    <source>
        <dbReference type="PROSITE-ProRule" id="PRU10141"/>
    </source>
</evidence>
<name>A0ABC9E0U3_9POAL</name>
<evidence type="ECO:0000313" key="30">
    <source>
        <dbReference type="Proteomes" id="UP001497457"/>
    </source>
</evidence>
<dbReference type="PROSITE" id="PS00107">
    <property type="entry name" value="PROTEIN_KINASE_ATP"/>
    <property type="match status" value="1"/>
</dbReference>
<dbReference type="FunFam" id="3.80.10.10:FF:000288">
    <property type="entry name" value="LRR receptor-like serine/threonine-protein kinase EFR"/>
    <property type="match status" value="1"/>
</dbReference>
<evidence type="ECO:0000256" key="15">
    <source>
        <dbReference type="ARBA" id="ARBA00022840"/>
    </source>
</evidence>
<gene>
    <name evidence="29" type="ORF">URODEC1_LOCUS90435</name>
</gene>
<organism evidence="29 30">
    <name type="scientific">Urochloa decumbens</name>
    <dbReference type="NCBI Taxonomy" id="240449"/>
    <lineage>
        <taxon>Eukaryota</taxon>
        <taxon>Viridiplantae</taxon>
        <taxon>Streptophyta</taxon>
        <taxon>Embryophyta</taxon>
        <taxon>Tracheophyta</taxon>
        <taxon>Spermatophyta</taxon>
        <taxon>Magnoliopsida</taxon>
        <taxon>Liliopsida</taxon>
        <taxon>Poales</taxon>
        <taxon>Poaceae</taxon>
        <taxon>PACMAD clade</taxon>
        <taxon>Panicoideae</taxon>
        <taxon>Panicodae</taxon>
        <taxon>Paniceae</taxon>
        <taxon>Melinidinae</taxon>
        <taxon>Urochloa</taxon>
    </lineage>
</organism>
<dbReference type="PANTHER" id="PTHR48006">
    <property type="entry name" value="LEUCINE-RICH REPEAT-CONTAINING PROTEIN DDB_G0281931-RELATED"/>
    <property type="match status" value="1"/>
</dbReference>
<dbReference type="InterPro" id="IPR008271">
    <property type="entry name" value="Ser/Thr_kinase_AS"/>
</dbReference>
<sequence length="1065" mass="115542">MDPLLLHAFYLLTCLLALAISRHSAEASSTEGATTRLLAEDDGDRLAILCFKSQLSDTTRALASWSSNTSVNICSWHGVTCNNTRQPSRVTELDLESSQLAGSISPCIANLTFLERIHLPNNRLSGQIPPELGDLQMLRYLNLSSNSLNGDIPGSLGSIISIVYVDLSSNGLTGQLPQSLIRSSSLQVLQLGKNNFDGEIPPVIFNSSSLVHIDLQQNNFTGPIPPVPKIMVTIQYLNFMSNSLSGSIPPSLGNISSLLYLYLEANNLIGGIPESLGHIPDLRALTLTTNRLSGQVPLSLYNTSTLIYLDVRHNLLVGRLPDNIGNLLPNIKTLILEDNKFEGKISASLANCTSLEVLDLANNSFSGAIPPALGSLQNLMYLDFSLNHLEDPDWSFLSSVSNCTQLTNLHLMSNNISGNLPSSIGSLPSKLDTLWLSLNMISGTIPQEIGNLTSLTVLMMQDNQFVGSIPSVIGTISNLSVLSLSGNRLSGLIPDSLGNLEQLTELYMRENELNGSIPKSLGNCKNLQLLNISHNSLDGSIPAELLKISSLSQGLDLSHNKLSGVIPQEIGGLINLGVLNISNNRLSGQIPSTLGQCIVLESLRMEANLLEGSIPQSFMNLKGIREMDLSRNNLSGEIPQILTSLNALQYLNLSFNDFSGAVPSTGVFVNASEVSVQGNKGLCAGAPMLGLPLCSDKSKRSSKSLLLKILIPLCSLSAILMSCFFVIILKRRRSQSSPQNFREQEKVSYEDIVKATNWFSATNLVGSGSFGAVYKGTMAFDINPIAIKVFNLNFHGAARSFSAECEALRSIRHRNLVKIITSCSTIDPSGAEFKALIFQYMPNGSLDMWLHPKIHGYNNIKVLTLSQRINIAQDVAFALDYLHNQCVCPLVHCDLKPQNVLLDYDMTAHVSDFGLARFLCIDPSGATNSSTSLSVLKGSIGYIAPEHGMGGKISIEGDIYSFGVLLLELFTGKQPIHEEFKNGTNLHSFVKSSFPDRIGEILDPNIMHEIAENENQGVLIMQSCIIPLMKLGLLCSMEFPKDRPGMGHVADEIHAIRTSFSNINV</sequence>
<evidence type="ECO:0000256" key="4">
    <source>
        <dbReference type="ARBA" id="ARBA00012513"/>
    </source>
</evidence>
<comment type="function">
    <text evidence="22">Receptor kinase that detects X.oryzae pv. oryzae protein Ax21 to promote innate immunity. Following X.oryzae pv. oryzae protein Ax21 detection, undergoes cleavage, releasing the processed protein kinase Xa21 chain.</text>
</comment>
<keyword evidence="6" id="KW-0723">Serine/threonine-protein kinase</keyword>
<dbReference type="FunFam" id="3.80.10.10:FF:000275">
    <property type="entry name" value="Leucine-rich repeat receptor-like protein kinase"/>
    <property type="match status" value="1"/>
</dbReference>
<dbReference type="InterPro" id="IPR001245">
    <property type="entry name" value="Ser-Thr/Tyr_kinase_cat_dom"/>
</dbReference>
<protein>
    <recommendedName>
        <fullName evidence="24">Receptor kinase-like protein Xa21</fullName>
        <ecNumber evidence="4">2.7.11.1</ecNumber>
    </recommendedName>
</protein>
<evidence type="ECO:0000256" key="6">
    <source>
        <dbReference type="ARBA" id="ARBA00022527"/>
    </source>
</evidence>
<comment type="catalytic activity">
    <reaction evidence="21">
        <text>L-seryl-[protein] + ATP = O-phospho-L-seryl-[protein] + ADP + H(+)</text>
        <dbReference type="Rhea" id="RHEA:17989"/>
        <dbReference type="Rhea" id="RHEA-COMP:9863"/>
        <dbReference type="Rhea" id="RHEA-COMP:11604"/>
        <dbReference type="ChEBI" id="CHEBI:15378"/>
        <dbReference type="ChEBI" id="CHEBI:29999"/>
        <dbReference type="ChEBI" id="CHEBI:30616"/>
        <dbReference type="ChEBI" id="CHEBI:83421"/>
        <dbReference type="ChEBI" id="CHEBI:456216"/>
        <dbReference type="EC" id="2.7.11.1"/>
    </reaction>
</comment>
<evidence type="ECO:0000256" key="17">
    <source>
        <dbReference type="ARBA" id="ARBA00023136"/>
    </source>
</evidence>
<feature type="domain" description="Protein kinase" evidence="28">
    <location>
        <begin position="759"/>
        <end position="1057"/>
    </location>
</feature>
<dbReference type="SUPFAM" id="SSF56112">
    <property type="entry name" value="Protein kinase-like (PK-like)"/>
    <property type="match status" value="1"/>
</dbReference>
<keyword evidence="18" id="KW-0675">Receptor</keyword>
<dbReference type="PROSITE" id="PS00108">
    <property type="entry name" value="PROTEIN_KINASE_ST"/>
    <property type="match status" value="1"/>
</dbReference>
<dbReference type="GO" id="GO:0004674">
    <property type="term" value="F:protein serine/threonine kinase activity"/>
    <property type="evidence" value="ECO:0007669"/>
    <property type="project" value="UniProtKB-KW"/>
</dbReference>
<feature type="transmembrane region" description="Helical" evidence="26">
    <location>
        <begin position="705"/>
        <end position="729"/>
    </location>
</feature>
<keyword evidence="13 25" id="KW-0547">Nucleotide-binding</keyword>
<dbReference type="GO" id="GO:0005524">
    <property type="term" value="F:ATP binding"/>
    <property type="evidence" value="ECO:0007669"/>
    <property type="project" value="UniProtKB-UniRule"/>
</dbReference>
<dbReference type="EC" id="2.7.11.1" evidence="4"/>
<evidence type="ECO:0000256" key="2">
    <source>
        <dbReference type="ARBA" id="ARBA00004389"/>
    </source>
</evidence>
<dbReference type="SMART" id="SM00220">
    <property type="entry name" value="S_TKc"/>
    <property type="match status" value="1"/>
</dbReference>
<comment type="function">
    <text evidence="23">The processed protein kinase Xa21 chain released by protein cleavage after X.oryzae pv. oryzae protein Ax21 detection translocates into the nucleus where it can bind and regulate WRKY62, a transcription factor. Confers resistance to the bacterial pathogen X.oryzae pv. oryzae (Xoo).</text>
</comment>
<evidence type="ECO:0000256" key="21">
    <source>
        <dbReference type="ARBA" id="ARBA00048679"/>
    </source>
</evidence>
<dbReference type="Gene3D" id="3.30.200.20">
    <property type="entry name" value="Phosphorylase Kinase, domain 1"/>
    <property type="match status" value="1"/>
</dbReference>
<accession>A0ABC9E0U3</accession>
<dbReference type="FunFam" id="3.30.200.20:FF:000432">
    <property type="entry name" value="LRR receptor-like serine/threonine-protein kinase EFR"/>
    <property type="match status" value="1"/>
</dbReference>
<keyword evidence="19" id="KW-0325">Glycoprotein</keyword>
<dbReference type="PANTHER" id="PTHR48006:SF35">
    <property type="entry name" value="LEUCINE-RICH REPEAT PROTEIN KINASE FAMILY PROTEIN"/>
    <property type="match status" value="1"/>
</dbReference>
<dbReference type="AlphaFoldDB" id="A0ABC9E0U3"/>
<evidence type="ECO:0000256" key="27">
    <source>
        <dbReference type="SAM" id="SignalP"/>
    </source>
</evidence>
<comment type="catalytic activity">
    <reaction evidence="20">
        <text>L-threonyl-[protein] + ATP = O-phospho-L-threonyl-[protein] + ADP + H(+)</text>
        <dbReference type="Rhea" id="RHEA:46608"/>
        <dbReference type="Rhea" id="RHEA-COMP:11060"/>
        <dbReference type="Rhea" id="RHEA-COMP:11605"/>
        <dbReference type="ChEBI" id="CHEBI:15378"/>
        <dbReference type="ChEBI" id="CHEBI:30013"/>
        <dbReference type="ChEBI" id="CHEBI:30616"/>
        <dbReference type="ChEBI" id="CHEBI:61977"/>
        <dbReference type="ChEBI" id="CHEBI:456216"/>
        <dbReference type="EC" id="2.7.11.1"/>
    </reaction>
</comment>
<evidence type="ECO:0000256" key="16">
    <source>
        <dbReference type="ARBA" id="ARBA00022989"/>
    </source>
</evidence>
<dbReference type="InterPro" id="IPR013210">
    <property type="entry name" value="LRR_N_plant-typ"/>
</dbReference>
<dbReference type="PROSITE" id="PS50011">
    <property type="entry name" value="PROTEIN_KINASE_DOM"/>
    <property type="match status" value="1"/>
</dbReference>
<dbReference type="Gene3D" id="3.80.10.10">
    <property type="entry name" value="Ribonuclease Inhibitor"/>
    <property type="match status" value="4"/>
</dbReference>
<evidence type="ECO:0000256" key="8">
    <source>
        <dbReference type="ARBA" id="ARBA00022614"/>
    </source>
</evidence>
<dbReference type="Pfam" id="PF00560">
    <property type="entry name" value="LRR_1"/>
    <property type="match status" value="9"/>
</dbReference>
<dbReference type="FunFam" id="3.80.10.10:FF:000383">
    <property type="entry name" value="Leucine-rich repeat receptor protein kinase EMS1"/>
    <property type="match status" value="2"/>
</dbReference>
<evidence type="ECO:0000256" key="24">
    <source>
        <dbReference type="ARBA" id="ARBA00072040"/>
    </source>
</evidence>
<dbReference type="Gene3D" id="1.10.510.10">
    <property type="entry name" value="Transferase(Phosphotransferase) domain 1"/>
    <property type="match status" value="1"/>
</dbReference>
<keyword evidence="11 27" id="KW-0732">Signal</keyword>
<evidence type="ECO:0000256" key="13">
    <source>
        <dbReference type="ARBA" id="ARBA00022741"/>
    </source>
</evidence>
<keyword evidence="8" id="KW-0433">Leucine-rich repeat</keyword>
<feature type="signal peptide" evidence="27">
    <location>
        <begin position="1"/>
        <end position="27"/>
    </location>
</feature>
<evidence type="ECO:0000256" key="18">
    <source>
        <dbReference type="ARBA" id="ARBA00023170"/>
    </source>
</evidence>
<evidence type="ECO:0000256" key="26">
    <source>
        <dbReference type="SAM" id="Phobius"/>
    </source>
</evidence>
<dbReference type="InterPro" id="IPR003591">
    <property type="entry name" value="Leu-rich_rpt_typical-subtyp"/>
</dbReference>
<evidence type="ECO:0000256" key="7">
    <source>
        <dbReference type="ARBA" id="ARBA00022553"/>
    </source>
</evidence>
<dbReference type="InterPro" id="IPR051824">
    <property type="entry name" value="LRR_Rcpt-Like_S/T_Kinase"/>
</dbReference>
<dbReference type="EMBL" id="OZ075145">
    <property type="protein sequence ID" value="CAL5048424.1"/>
    <property type="molecule type" value="Genomic_DNA"/>
</dbReference>
<dbReference type="GO" id="GO:0005789">
    <property type="term" value="C:endoplasmic reticulum membrane"/>
    <property type="evidence" value="ECO:0007669"/>
    <property type="project" value="UniProtKB-SubCell"/>
</dbReference>
<keyword evidence="16 26" id="KW-1133">Transmembrane helix</keyword>
<keyword evidence="30" id="KW-1185">Reference proteome</keyword>
<dbReference type="GO" id="GO:0005886">
    <property type="term" value="C:plasma membrane"/>
    <property type="evidence" value="ECO:0007669"/>
    <property type="project" value="UniProtKB-SubCell"/>
</dbReference>
<keyword evidence="14" id="KW-0418">Kinase</keyword>
<keyword evidence="5" id="KW-1003">Cell membrane</keyword>
<reference evidence="29" key="1">
    <citation type="submission" date="2024-10" db="EMBL/GenBank/DDBJ databases">
        <authorList>
            <person name="Ryan C."/>
        </authorList>
    </citation>
    <scope>NUCLEOTIDE SEQUENCE [LARGE SCALE GENOMIC DNA]</scope>
</reference>
<dbReference type="SUPFAM" id="SSF52047">
    <property type="entry name" value="RNI-like"/>
    <property type="match status" value="1"/>
</dbReference>
<evidence type="ECO:0000256" key="14">
    <source>
        <dbReference type="ARBA" id="ARBA00022777"/>
    </source>
</evidence>
<keyword evidence="7" id="KW-0597">Phosphoprotein</keyword>
<dbReference type="InterPro" id="IPR001611">
    <property type="entry name" value="Leu-rich_rpt"/>
</dbReference>
<dbReference type="Pfam" id="PF07714">
    <property type="entry name" value="PK_Tyr_Ser-Thr"/>
    <property type="match status" value="1"/>
</dbReference>
<keyword evidence="10 26" id="KW-0812">Transmembrane</keyword>
<keyword evidence="17 26" id="KW-0472">Membrane</keyword>
<keyword evidence="9" id="KW-0808">Transferase</keyword>
<evidence type="ECO:0000259" key="28">
    <source>
        <dbReference type="PROSITE" id="PS50011"/>
    </source>
</evidence>
<comment type="subcellular location">
    <subcellularLocation>
        <location evidence="1">Cell membrane</location>
        <topology evidence="1">Single-pass type I membrane protein</topology>
    </subcellularLocation>
    <subcellularLocation>
        <location evidence="2">Endoplasmic reticulum membrane</location>
        <topology evidence="2">Single-pass membrane protein</topology>
    </subcellularLocation>
</comment>
<keyword evidence="15 25" id="KW-0067">ATP-binding</keyword>
<dbReference type="InterPro" id="IPR032675">
    <property type="entry name" value="LRR_dom_sf"/>
</dbReference>
<evidence type="ECO:0000256" key="12">
    <source>
        <dbReference type="ARBA" id="ARBA00022737"/>
    </source>
</evidence>
<feature type="chain" id="PRO_5044889640" description="Receptor kinase-like protein Xa21" evidence="27">
    <location>
        <begin position="28"/>
        <end position="1065"/>
    </location>
</feature>
<evidence type="ECO:0000256" key="10">
    <source>
        <dbReference type="ARBA" id="ARBA00022692"/>
    </source>
</evidence>